<gene>
    <name evidence="1" type="ORF">S12H4_39428</name>
</gene>
<protein>
    <submittedName>
        <fullName evidence="1">Uncharacterized protein</fullName>
    </submittedName>
</protein>
<proteinExistence type="predicted"/>
<comment type="caution">
    <text evidence="1">The sequence shown here is derived from an EMBL/GenBank/DDBJ whole genome shotgun (WGS) entry which is preliminary data.</text>
</comment>
<evidence type="ECO:0000313" key="1">
    <source>
        <dbReference type="EMBL" id="GAJ00168.1"/>
    </source>
</evidence>
<reference evidence="1" key="1">
    <citation type="journal article" date="2014" name="Front. Microbiol.">
        <title>High frequency of phylogenetically diverse reductive dehalogenase-homologous genes in deep subseafloor sedimentary metagenomes.</title>
        <authorList>
            <person name="Kawai M."/>
            <person name="Futagami T."/>
            <person name="Toyoda A."/>
            <person name="Takaki Y."/>
            <person name="Nishi S."/>
            <person name="Hori S."/>
            <person name="Arai W."/>
            <person name="Tsubouchi T."/>
            <person name="Morono Y."/>
            <person name="Uchiyama I."/>
            <person name="Ito T."/>
            <person name="Fujiyama A."/>
            <person name="Inagaki F."/>
            <person name="Takami H."/>
        </authorList>
    </citation>
    <scope>NUCLEOTIDE SEQUENCE</scope>
    <source>
        <strain evidence="1">Expedition CK06-06</strain>
    </source>
</reference>
<dbReference type="AlphaFoldDB" id="X1T4C6"/>
<name>X1T4C6_9ZZZZ</name>
<organism evidence="1">
    <name type="scientific">marine sediment metagenome</name>
    <dbReference type="NCBI Taxonomy" id="412755"/>
    <lineage>
        <taxon>unclassified sequences</taxon>
        <taxon>metagenomes</taxon>
        <taxon>ecological metagenomes</taxon>
    </lineage>
</organism>
<accession>X1T4C6</accession>
<dbReference type="EMBL" id="BARW01023832">
    <property type="protein sequence ID" value="GAJ00168.1"/>
    <property type="molecule type" value="Genomic_DNA"/>
</dbReference>
<sequence>MFLPYEEALSGILEKANEIVSRETLRRRPPRVVAPPPPRIIHRVPEEEEMRFMVARIPPEHVPEEPLSPLPFARAPSSEEKKVLWDAFVYHFQEKGMNAWDYRKLFEERIWNITFKDWDTVKKKYDYLVDAVQKGEVRQLPPLFVWRGLPLPALMGTEASAWRTDREEQKADAIVHYTSVVIRNARNKIGVVPRIDDLREKLEQAGILEVTHADINEAITAAYERKDSWFAGITLEELNTFLET</sequence>